<gene>
    <name evidence="1" type="ORF">S01H4_62903</name>
</gene>
<evidence type="ECO:0000313" key="1">
    <source>
        <dbReference type="EMBL" id="GAH09884.1"/>
    </source>
</evidence>
<sequence>HKIKQLYLKNAIIYESNRSLKNSSESEVQWLDHYASLFIPKSFWQGIKTASLYDDNWSKLFDFMGNSSTLLPFNIEMAPEDSLNSFLYPMKLAQEEVPAKSPPETKGKLQKFVDYLGEKGKGAGDWLMKNWDKLMMGGGALAGMPLVAL</sequence>
<feature type="non-terminal residue" evidence="1">
    <location>
        <position position="149"/>
    </location>
</feature>
<protein>
    <submittedName>
        <fullName evidence="1">Uncharacterized protein</fullName>
    </submittedName>
</protein>
<reference evidence="1" key="1">
    <citation type="journal article" date="2014" name="Front. Microbiol.">
        <title>High frequency of phylogenetically diverse reductive dehalogenase-homologous genes in deep subseafloor sedimentary metagenomes.</title>
        <authorList>
            <person name="Kawai M."/>
            <person name="Futagami T."/>
            <person name="Toyoda A."/>
            <person name="Takaki Y."/>
            <person name="Nishi S."/>
            <person name="Hori S."/>
            <person name="Arai W."/>
            <person name="Tsubouchi T."/>
            <person name="Morono Y."/>
            <person name="Uchiyama I."/>
            <person name="Ito T."/>
            <person name="Fujiyama A."/>
            <person name="Inagaki F."/>
            <person name="Takami H."/>
        </authorList>
    </citation>
    <scope>NUCLEOTIDE SEQUENCE</scope>
    <source>
        <strain evidence="1">Expedition CK06-06</strain>
    </source>
</reference>
<feature type="non-terminal residue" evidence="1">
    <location>
        <position position="1"/>
    </location>
</feature>
<name>X1DY74_9ZZZZ</name>
<proteinExistence type="predicted"/>
<dbReference type="EMBL" id="BART01037671">
    <property type="protein sequence ID" value="GAH09884.1"/>
    <property type="molecule type" value="Genomic_DNA"/>
</dbReference>
<organism evidence="1">
    <name type="scientific">marine sediment metagenome</name>
    <dbReference type="NCBI Taxonomy" id="412755"/>
    <lineage>
        <taxon>unclassified sequences</taxon>
        <taxon>metagenomes</taxon>
        <taxon>ecological metagenomes</taxon>
    </lineage>
</organism>
<dbReference type="AlphaFoldDB" id="X1DY74"/>
<comment type="caution">
    <text evidence="1">The sequence shown here is derived from an EMBL/GenBank/DDBJ whole genome shotgun (WGS) entry which is preliminary data.</text>
</comment>
<accession>X1DY74</accession>